<keyword evidence="3" id="KW-1185">Reference proteome</keyword>
<evidence type="ECO:0000313" key="3">
    <source>
        <dbReference type="Proteomes" id="UP000693946"/>
    </source>
</evidence>
<feature type="region of interest" description="Disordered" evidence="1">
    <location>
        <begin position="1"/>
        <end position="47"/>
    </location>
</feature>
<organism evidence="2 3">
    <name type="scientific">Solea senegalensis</name>
    <name type="common">Senegalese sole</name>
    <dbReference type="NCBI Taxonomy" id="28829"/>
    <lineage>
        <taxon>Eukaryota</taxon>
        <taxon>Metazoa</taxon>
        <taxon>Chordata</taxon>
        <taxon>Craniata</taxon>
        <taxon>Vertebrata</taxon>
        <taxon>Euteleostomi</taxon>
        <taxon>Actinopterygii</taxon>
        <taxon>Neopterygii</taxon>
        <taxon>Teleostei</taxon>
        <taxon>Neoteleostei</taxon>
        <taxon>Acanthomorphata</taxon>
        <taxon>Carangaria</taxon>
        <taxon>Pleuronectiformes</taxon>
        <taxon>Pleuronectoidei</taxon>
        <taxon>Soleidae</taxon>
        <taxon>Solea</taxon>
    </lineage>
</organism>
<comment type="caution">
    <text evidence="2">The sequence shown here is derived from an EMBL/GenBank/DDBJ whole genome shotgun (WGS) entry which is preliminary data.</text>
</comment>
<gene>
    <name evidence="2" type="ORF">JOB18_011980</name>
</gene>
<evidence type="ECO:0000313" key="2">
    <source>
        <dbReference type="EMBL" id="KAG7489426.1"/>
    </source>
</evidence>
<accession>A0AAV6QGJ1</accession>
<proteinExistence type="predicted"/>
<sequence length="126" mass="14303">MEAAQALKGGRKQRETARKRVEGKREGSLIQWKQTKQRRESECSTVTHPAIRQNKKEGSGDREIHSISQTGNCGWNYCREGAPVVLHPILVIFPVPTFFTPTSSEAELDKDWHRGAVQLSFQFHCV</sequence>
<evidence type="ECO:0008006" key="4">
    <source>
        <dbReference type="Google" id="ProtNLM"/>
    </source>
</evidence>
<dbReference type="EMBL" id="JAGKHQ010000017">
    <property type="protein sequence ID" value="KAG7489426.1"/>
    <property type="molecule type" value="Genomic_DNA"/>
</dbReference>
<feature type="compositionally biased region" description="Basic and acidic residues" evidence="1">
    <location>
        <begin position="12"/>
        <end position="27"/>
    </location>
</feature>
<reference evidence="2 3" key="1">
    <citation type="journal article" date="2021" name="Sci. Rep.">
        <title>Chromosome anchoring in Senegalese sole (Solea senegalensis) reveals sex-associated markers and genome rearrangements in flatfish.</title>
        <authorList>
            <person name="Guerrero-Cozar I."/>
            <person name="Gomez-Garrido J."/>
            <person name="Berbel C."/>
            <person name="Martinez-Blanch J.F."/>
            <person name="Alioto T."/>
            <person name="Claros M.G."/>
            <person name="Gagnaire P.A."/>
            <person name="Manchado M."/>
        </authorList>
    </citation>
    <scope>NUCLEOTIDE SEQUENCE [LARGE SCALE GENOMIC DNA]</scope>
    <source>
        <strain evidence="2">Sse05_10M</strain>
    </source>
</reference>
<dbReference type="AlphaFoldDB" id="A0AAV6QGJ1"/>
<protein>
    <recommendedName>
        <fullName evidence="4">Small EDRK-rich factor-like N-terminal domain-containing protein</fullName>
    </recommendedName>
</protein>
<name>A0AAV6QGJ1_SOLSE</name>
<dbReference type="Proteomes" id="UP000693946">
    <property type="component" value="Linkage Group LG5"/>
</dbReference>
<evidence type="ECO:0000256" key="1">
    <source>
        <dbReference type="SAM" id="MobiDB-lite"/>
    </source>
</evidence>